<gene>
    <name evidence="4" type="ORF">OLEA9_A084215</name>
</gene>
<protein>
    <recommendedName>
        <fullName evidence="3">HHO5-like N-terminal domain-containing protein</fullName>
    </recommendedName>
</protein>
<sequence>MGSSELSLTCRQSEMKPYIPRTIGEFLEEVSLISNSSERLSKLDDYVNKLQDEMKKIDAFKRELPLCMLFLTDVMTVRKEDRDELPRAAGLSLCMPGIKNVGDNMESCGLNSISNCSGSGSSSAANVQLNSRASQHRRAGHLNCIGDLSVPCNNLEVHKVWSQLNWILSY</sequence>
<name>A0A8S0R980_OLEEU</name>
<dbReference type="GO" id="GO:0003677">
    <property type="term" value="F:DNA binding"/>
    <property type="evidence" value="ECO:0007669"/>
    <property type="project" value="UniProtKB-KW"/>
</dbReference>
<dbReference type="Pfam" id="PF26575">
    <property type="entry name" value="HHO5_N"/>
    <property type="match status" value="1"/>
</dbReference>
<comment type="caution">
    <text evidence="4">The sequence shown here is derived from an EMBL/GenBank/DDBJ whole genome shotgun (WGS) entry which is preliminary data.</text>
</comment>
<dbReference type="PANTHER" id="PTHR31003">
    <property type="entry name" value="MYB FAMILY TRANSCRIPTION FACTOR"/>
    <property type="match status" value="1"/>
</dbReference>
<evidence type="ECO:0000256" key="1">
    <source>
        <dbReference type="ARBA" id="ARBA00004123"/>
    </source>
</evidence>
<dbReference type="GO" id="GO:0005634">
    <property type="term" value="C:nucleus"/>
    <property type="evidence" value="ECO:0007669"/>
    <property type="project" value="UniProtKB-SubCell"/>
</dbReference>
<organism evidence="4 5">
    <name type="scientific">Olea europaea subsp. europaea</name>
    <dbReference type="NCBI Taxonomy" id="158383"/>
    <lineage>
        <taxon>Eukaryota</taxon>
        <taxon>Viridiplantae</taxon>
        <taxon>Streptophyta</taxon>
        <taxon>Embryophyta</taxon>
        <taxon>Tracheophyta</taxon>
        <taxon>Spermatophyta</taxon>
        <taxon>Magnoliopsida</taxon>
        <taxon>eudicotyledons</taxon>
        <taxon>Gunneridae</taxon>
        <taxon>Pentapetalae</taxon>
        <taxon>asterids</taxon>
        <taxon>lamiids</taxon>
        <taxon>Lamiales</taxon>
        <taxon>Oleaceae</taxon>
        <taxon>Oleeae</taxon>
        <taxon>Olea</taxon>
    </lineage>
</organism>
<dbReference type="InterPro" id="IPR058673">
    <property type="entry name" value="HHO5-like_N"/>
</dbReference>
<reference evidence="4 5" key="1">
    <citation type="submission" date="2019-12" db="EMBL/GenBank/DDBJ databases">
        <authorList>
            <person name="Alioto T."/>
            <person name="Alioto T."/>
            <person name="Gomez Garrido J."/>
        </authorList>
    </citation>
    <scope>NUCLEOTIDE SEQUENCE [LARGE SCALE GENOMIC DNA]</scope>
</reference>
<comment type="subcellular location">
    <subcellularLocation>
        <location evidence="1">Nucleus</location>
    </subcellularLocation>
</comment>
<evidence type="ECO:0000256" key="2">
    <source>
        <dbReference type="ARBA" id="ARBA00023125"/>
    </source>
</evidence>
<dbReference type="InterPro" id="IPR044787">
    <property type="entry name" value="HHO5-like"/>
</dbReference>
<feature type="domain" description="HHO5-like N-terminal" evidence="3">
    <location>
        <begin position="16"/>
        <end position="80"/>
    </location>
</feature>
<keyword evidence="5" id="KW-1185">Reference proteome</keyword>
<evidence type="ECO:0000259" key="3">
    <source>
        <dbReference type="Pfam" id="PF26575"/>
    </source>
</evidence>
<proteinExistence type="predicted"/>
<dbReference type="EMBL" id="CACTIH010002294">
    <property type="protein sequence ID" value="CAA2975667.1"/>
    <property type="molecule type" value="Genomic_DNA"/>
</dbReference>
<keyword evidence="2" id="KW-0238">DNA-binding</keyword>
<evidence type="ECO:0000313" key="5">
    <source>
        <dbReference type="Proteomes" id="UP000594638"/>
    </source>
</evidence>
<dbReference type="Gramene" id="OE9A084215T1">
    <property type="protein sequence ID" value="OE9A084215C1"/>
    <property type="gene ID" value="OE9A084215"/>
</dbReference>
<dbReference type="OrthoDB" id="1908613at2759"/>
<dbReference type="GO" id="GO:0003700">
    <property type="term" value="F:DNA-binding transcription factor activity"/>
    <property type="evidence" value="ECO:0007669"/>
    <property type="project" value="InterPro"/>
</dbReference>
<evidence type="ECO:0000313" key="4">
    <source>
        <dbReference type="EMBL" id="CAA2975667.1"/>
    </source>
</evidence>
<accession>A0A8S0R980</accession>
<dbReference type="Proteomes" id="UP000594638">
    <property type="component" value="Unassembled WGS sequence"/>
</dbReference>
<dbReference type="AlphaFoldDB" id="A0A8S0R980"/>
<dbReference type="PANTHER" id="PTHR31003:SF3">
    <property type="entry name" value="HOMEODOMAIN-LIKE SUPERFAMILY PROTEIN-RELATED"/>
    <property type="match status" value="1"/>
</dbReference>